<evidence type="ECO:0000313" key="5">
    <source>
        <dbReference type="EMBL" id="GFQ00028.1"/>
    </source>
</evidence>
<keyword evidence="2" id="KW-0789">Thiol protease inhibitor</keyword>
<dbReference type="CDD" id="cd00042">
    <property type="entry name" value="CY"/>
    <property type="match status" value="1"/>
</dbReference>
<feature type="domain" description="Cystatin" evidence="4">
    <location>
        <begin position="32"/>
        <end position="125"/>
    </location>
</feature>
<evidence type="ECO:0000256" key="2">
    <source>
        <dbReference type="ARBA" id="ARBA00022704"/>
    </source>
</evidence>
<dbReference type="AlphaFoldDB" id="A0A830CH49"/>
<comment type="caution">
    <text evidence="5">The sequence shown here is derived from an EMBL/GenBank/DDBJ whole genome shotgun (WGS) entry which is preliminary data.</text>
</comment>
<keyword evidence="1" id="KW-0646">Protease inhibitor</keyword>
<dbReference type="Pfam" id="PF16845">
    <property type="entry name" value="SQAPI"/>
    <property type="match status" value="1"/>
</dbReference>
<proteinExistence type="predicted"/>
<name>A0A830CH49_9LAMI</name>
<keyword evidence="3" id="KW-0732">Signal</keyword>
<evidence type="ECO:0000313" key="6">
    <source>
        <dbReference type="Proteomes" id="UP000653305"/>
    </source>
</evidence>
<keyword evidence="6" id="KW-1185">Reference proteome</keyword>
<dbReference type="InterPro" id="IPR000010">
    <property type="entry name" value="Cystatin_dom"/>
</dbReference>
<dbReference type="GO" id="GO:0004869">
    <property type="term" value="F:cysteine-type endopeptidase inhibitor activity"/>
    <property type="evidence" value="ECO:0007669"/>
    <property type="project" value="UniProtKB-KW"/>
</dbReference>
<evidence type="ECO:0000259" key="4">
    <source>
        <dbReference type="SMART" id="SM00043"/>
    </source>
</evidence>
<evidence type="ECO:0000256" key="3">
    <source>
        <dbReference type="SAM" id="SignalP"/>
    </source>
</evidence>
<protein>
    <submittedName>
        <fullName evidence="5">Cysteine proteinase inhibitor 4</fullName>
    </submittedName>
</protein>
<sequence>MALKSHSFLFILLSILVVLFLVPSEASPPPSAPLGDWQVIENVNATAVVKIGKFAVKEHNEQTSESLRFVYVVEGEMQVVSGMKYWLVITAIRGGTSSPGNYSAVVLSQLRQKQNSTQLLSFKPGSSR</sequence>
<gene>
    <name evidence="5" type="ORF">PHJA_002146800</name>
</gene>
<accession>A0A830CH49</accession>
<dbReference type="Gene3D" id="3.10.450.10">
    <property type="match status" value="1"/>
</dbReference>
<dbReference type="InterPro" id="IPR046350">
    <property type="entry name" value="Cystatin_sf"/>
</dbReference>
<reference evidence="5" key="1">
    <citation type="submission" date="2020-07" db="EMBL/GenBank/DDBJ databases">
        <title>Ethylene signaling mediates host invasion by parasitic plants.</title>
        <authorList>
            <person name="Yoshida S."/>
        </authorList>
    </citation>
    <scope>NUCLEOTIDE SEQUENCE</scope>
    <source>
        <strain evidence="5">Okayama</strain>
    </source>
</reference>
<evidence type="ECO:0000256" key="1">
    <source>
        <dbReference type="ARBA" id="ARBA00022690"/>
    </source>
</evidence>
<feature type="chain" id="PRO_5032520952" evidence="3">
    <location>
        <begin position="27"/>
        <end position="128"/>
    </location>
</feature>
<dbReference type="OrthoDB" id="2016588at2759"/>
<dbReference type="PANTHER" id="PTHR47364">
    <property type="entry name" value="CYSTEINE PROTEINASE INHIBITOR 5"/>
    <property type="match status" value="1"/>
</dbReference>
<dbReference type="EMBL" id="BMAC01000603">
    <property type="protein sequence ID" value="GFQ00028.1"/>
    <property type="molecule type" value="Genomic_DNA"/>
</dbReference>
<dbReference type="PANTHER" id="PTHR47364:SF2">
    <property type="entry name" value="CYSTEINE PROTEINASE INHIBITOR 5"/>
    <property type="match status" value="1"/>
</dbReference>
<dbReference type="SUPFAM" id="SSF54403">
    <property type="entry name" value="Cystatin/monellin"/>
    <property type="match status" value="1"/>
</dbReference>
<feature type="signal peptide" evidence="3">
    <location>
        <begin position="1"/>
        <end position="26"/>
    </location>
</feature>
<dbReference type="SMART" id="SM00043">
    <property type="entry name" value="CY"/>
    <property type="match status" value="1"/>
</dbReference>
<organism evidence="5 6">
    <name type="scientific">Phtheirospermum japonicum</name>
    <dbReference type="NCBI Taxonomy" id="374723"/>
    <lineage>
        <taxon>Eukaryota</taxon>
        <taxon>Viridiplantae</taxon>
        <taxon>Streptophyta</taxon>
        <taxon>Embryophyta</taxon>
        <taxon>Tracheophyta</taxon>
        <taxon>Spermatophyta</taxon>
        <taxon>Magnoliopsida</taxon>
        <taxon>eudicotyledons</taxon>
        <taxon>Gunneridae</taxon>
        <taxon>Pentapetalae</taxon>
        <taxon>asterids</taxon>
        <taxon>lamiids</taxon>
        <taxon>Lamiales</taxon>
        <taxon>Orobanchaceae</taxon>
        <taxon>Orobanchaceae incertae sedis</taxon>
        <taxon>Phtheirospermum</taxon>
    </lineage>
</organism>
<dbReference type="Proteomes" id="UP000653305">
    <property type="component" value="Unassembled WGS sequence"/>
</dbReference>